<feature type="domain" description="Peptidase M13 N-terminal" evidence="9">
    <location>
        <begin position="51"/>
        <end position="426"/>
    </location>
</feature>
<evidence type="ECO:0000256" key="6">
    <source>
        <dbReference type="ARBA" id="ARBA00022833"/>
    </source>
</evidence>
<keyword evidence="4" id="KW-0479">Metal-binding</keyword>
<evidence type="ECO:0000256" key="4">
    <source>
        <dbReference type="ARBA" id="ARBA00022723"/>
    </source>
</evidence>
<dbReference type="PRINTS" id="PR00786">
    <property type="entry name" value="NEPRILYSIN"/>
</dbReference>
<protein>
    <submittedName>
        <fullName evidence="10">M13 family metallopeptidase</fullName>
        <ecNumber evidence="10">3.4.24.-</ecNumber>
    </submittedName>
</protein>
<evidence type="ECO:0000256" key="1">
    <source>
        <dbReference type="ARBA" id="ARBA00001947"/>
    </source>
</evidence>
<dbReference type="Proteomes" id="UP001626549">
    <property type="component" value="Chromosome"/>
</dbReference>
<keyword evidence="3" id="KW-0645">Protease</keyword>
<feature type="domain" description="Peptidase M13 C-terminal" evidence="8">
    <location>
        <begin position="478"/>
        <end position="679"/>
    </location>
</feature>
<dbReference type="PROSITE" id="PS51257">
    <property type="entry name" value="PROKAR_LIPOPROTEIN"/>
    <property type="match status" value="1"/>
</dbReference>
<dbReference type="PANTHER" id="PTHR11733">
    <property type="entry name" value="ZINC METALLOPROTEASE FAMILY M13 NEPRILYSIN-RELATED"/>
    <property type="match status" value="1"/>
</dbReference>
<dbReference type="Pfam" id="PF05649">
    <property type="entry name" value="Peptidase_M13_N"/>
    <property type="match status" value="1"/>
</dbReference>
<comment type="similarity">
    <text evidence="2">Belongs to the peptidase M13 family.</text>
</comment>
<dbReference type="InterPro" id="IPR042089">
    <property type="entry name" value="Peptidase_M13_dom_2"/>
</dbReference>
<gene>
    <name evidence="10" type="ORF">R0137_13110</name>
</gene>
<evidence type="ECO:0000256" key="3">
    <source>
        <dbReference type="ARBA" id="ARBA00022670"/>
    </source>
</evidence>
<dbReference type="GO" id="GO:0016787">
    <property type="term" value="F:hydrolase activity"/>
    <property type="evidence" value="ECO:0007669"/>
    <property type="project" value="UniProtKB-KW"/>
</dbReference>
<evidence type="ECO:0000256" key="7">
    <source>
        <dbReference type="ARBA" id="ARBA00023049"/>
    </source>
</evidence>
<dbReference type="InterPro" id="IPR024079">
    <property type="entry name" value="MetalloPept_cat_dom_sf"/>
</dbReference>
<dbReference type="InterPro" id="IPR018497">
    <property type="entry name" value="Peptidase_M13_C"/>
</dbReference>
<reference evidence="10 11" key="1">
    <citation type="submission" date="2023-10" db="EMBL/GenBank/DDBJ databases">
        <title>Two novel species belonging to the OM43/NOR5 clade.</title>
        <authorList>
            <person name="Park M."/>
        </authorList>
    </citation>
    <scope>NUCLEOTIDE SEQUENCE [LARGE SCALE GENOMIC DNA]</scope>
    <source>
        <strain evidence="10 11">IMCC45268</strain>
    </source>
</reference>
<dbReference type="InterPro" id="IPR008753">
    <property type="entry name" value="Peptidase_M13_N"/>
</dbReference>
<sequence>MYKSIQLLFVTAMLSACNNEGPQGTDTSIDAEAVGLRSGVDIQGMNQTARPQDDFFEYANGTWLAETEIPGEEIGWGGYMTLRKEALEQSRAIVEELLEQGSDLPHAQMLMDFYSAWMNEDLVESLGVKPLADDLKQIDALKTHEQVIAYLADMNAAGLDGPFNFSVGQDAKDSTLYVVNFTQSGLGLPNRDFYFDKSERGEELIRAYKSYVNKLLSLAGAKSPAQATELSFALETALAEHQWDKVKNRERELTYNPIEHDSLARMLANVSFERFLEGIGVPAQPYYVVRQPSYFEALNTLFREHSVESWKAYLASRLLTAYAPYLSSDFVTARFNYQKTVFGREEQVERWRKAISSINSNIGETLGQLYVEKHFSSDAKEKMNEMVAYLIKAYEDSIRNLDWMGEETRQKALLKLSKFTPKIGYPDKWEDYSALIVASDDLLGNIKRARIFSHNENVDQLGKPIDKNKWFMAPQSVNAYYNPGLNEIVFPAAYLQPPNYDAGVDDAFNYGAIGVTIGHEIGHGFDDQGSKLDGDGNLISWWTEQDRSEFEKRTRGLVTQFSAYEVSPGLTVNGELTLGENIGDLGGTAIALKAYRMSLEGKNAPVIDGFTGEERFFLGGAQSSRVKWREQFLEYLIKNDPHAPDKARVNGVLSNLPDFYRVFDVKESDGLYIAPKKRVSIW</sequence>
<dbReference type="InterPro" id="IPR000718">
    <property type="entry name" value="Peptidase_M13"/>
</dbReference>
<accession>A0ABZ0I9H4</accession>
<evidence type="ECO:0000313" key="10">
    <source>
        <dbReference type="EMBL" id="WOJ96177.1"/>
    </source>
</evidence>
<keyword evidence="11" id="KW-1185">Reference proteome</keyword>
<evidence type="ECO:0000313" key="11">
    <source>
        <dbReference type="Proteomes" id="UP001626549"/>
    </source>
</evidence>
<dbReference type="PANTHER" id="PTHR11733:SF167">
    <property type="entry name" value="FI17812P1-RELATED"/>
    <property type="match status" value="1"/>
</dbReference>
<evidence type="ECO:0000259" key="8">
    <source>
        <dbReference type="Pfam" id="PF01431"/>
    </source>
</evidence>
<name>A0ABZ0I9H4_9GAMM</name>
<dbReference type="CDD" id="cd08662">
    <property type="entry name" value="M13"/>
    <property type="match status" value="1"/>
</dbReference>
<dbReference type="EC" id="3.4.24.-" evidence="10"/>
<dbReference type="Gene3D" id="1.10.1380.10">
    <property type="entry name" value="Neutral endopeptidase , domain2"/>
    <property type="match status" value="1"/>
</dbReference>
<dbReference type="PROSITE" id="PS51885">
    <property type="entry name" value="NEPRILYSIN"/>
    <property type="match status" value="1"/>
</dbReference>
<evidence type="ECO:0000256" key="2">
    <source>
        <dbReference type="ARBA" id="ARBA00007357"/>
    </source>
</evidence>
<evidence type="ECO:0000256" key="5">
    <source>
        <dbReference type="ARBA" id="ARBA00022801"/>
    </source>
</evidence>
<dbReference type="Pfam" id="PF01431">
    <property type="entry name" value="Peptidase_M13"/>
    <property type="match status" value="1"/>
</dbReference>
<evidence type="ECO:0000259" key="9">
    <source>
        <dbReference type="Pfam" id="PF05649"/>
    </source>
</evidence>
<proteinExistence type="inferred from homology"/>
<dbReference type="SUPFAM" id="SSF55486">
    <property type="entry name" value="Metalloproteases ('zincins'), catalytic domain"/>
    <property type="match status" value="1"/>
</dbReference>
<comment type="cofactor">
    <cofactor evidence="1">
        <name>Zn(2+)</name>
        <dbReference type="ChEBI" id="CHEBI:29105"/>
    </cofactor>
</comment>
<organism evidence="10 11">
    <name type="scientific">Congregibacter brevis</name>
    <dbReference type="NCBI Taxonomy" id="3081201"/>
    <lineage>
        <taxon>Bacteria</taxon>
        <taxon>Pseudomonadati</taxon>
        <taxon>Pseudomonadota</taxon>
        <taxon>Gammaproteobacteria</taxon>
        <taxon>Cellvibrionales</taxon>
        <taxon>Halieaceae</taxon>
        <taxon>Congregibacter</taxon>
    </lineage>
</organism>
<keyword evidence="6" id="KW-0862">Zinc</keyword>
<keyword evidence="5 10" id="KW-0378">Hydrolase</keyword>
<dbReference type="EMBL" id="CP136865">
    <property type="protein sequence ID" value="WOJ96177.1"/>
    <property type="molecule type" value="Genomic_DNA"/>
</dbReference>
<keyword evidence="7" id="KW-0482">Metalloprotease</keyword>
<dbReference type="Gene3D" id="3.40.390.10">
    <property type="entry name" value="Collagenase (Catalytic Domain)"/>
    <property type="match status" value="1"/>
</dbReference>
<dbReference type="RefSeq" id="WP_407326864.1">
    <property type="nucleotide sequence ID" value="NZ_CP136865.1"/>
</dbReference>